<proteinExistence type="predicted"/>
<gene>
    <name evidence="1" type="ORF">AYI69_g7425</name>
</gene>
<sequence>MESGYVKWDSKYNSSEWFSGLVLFSLHVYFFKGAEKLSSNNSIFDLFGAETVLTESLKHLPSNEKNIRVKAKGESLVKEDIDEPDTVKIGVELYELVQMQIASLHYYHNYTFKERELKVSGFYRPKFLRKILQENLLKYPTNSCFWEIFVKSESSARMYNRIDSLSHQILSK</sequence>
<comment type="caution">
    <text evidence="1">The sequence shown here is derived from an EMBL/GenBank/DDBJ whole genome shotgun (WGS) entry which is preliminary data.</text>
</comment>
<dbReference type="AlphaFoldDB" id="A0A1R1XS19"/>
<evidence type="ECO:0000313" key="1">
    <source>
        <dbReference type="EMBL" id="OMJ17452.1"/>
    </source>
</evidence>
<evidence type="ECO:0000313" key="2">
    <source>
        <dbReference type="Proteomes" id="UP000187429"/>
    </source>
</evidence>
<dbReference type="OrthoDB" id="297219at2759"/>
<name>A0A1R1XS19_9FUNG</name>
<accession>A0A1R1XS19</accession>
<keyword evidence="2" id="KW-1185">Reference proteome</keyword>
<dbReference type="Proteomes" id="UP000187429">
    <property type="component" value="Unassembled WGS sequence"/>
</dbReference>
<organism evidence="1 2">
    <name type="scientific">Smittium culicis</name>
    <dbReference type="NCBI Taxonomy" id="133412"/>
    <lineage>
        <taxon>Eukaryota</taxon>
        <taxon>Fungi</taxon>
        <taxon>Fungi incertae sedis</taxon>
        <taxon>Zoopagomycota</taxon>
        <taxon>Kickxellomycotina</taxon>
        <taxon>Harpellomycetes</taxon>
        <taxon>Harpellales</taxon>
        <taxon>Legeriomycetaceae</taxon>
        <taxon>Smittium</taxon>
    </lineage>
</organism>
<reference evidence="2" key="1">
    <citation type="submission" date="2017-01" db="EMBL/GenBank/DDBJ databases">
        <authorList>
            <person name="Wang Y."/>
            <person name="White M."/>
            <person name="Kvist S."/>
            <person name="Moncalvo J.-M."/>
        </authorList>
    </citation>
    <scope>NUCLEOTIDE SEQUENCE [LARGE SCALE GENOMIC DNA]</scope>
    <source>
        <strain evidence="2">ID-206-W2</strain>
    </source>
</reference>
<dbReference type="EMBL" id="LSSM01003580">
    <property type="protein sequence ID" value="OMJ17452.1"/>
    <property type="molecule type" value="Genomic_DNA"/>
</dbReference>
<protein>
    <submittedName>
        <fullName evidence="1">Uncharacterized protein</fullName>
    </submittedName>
</protein>